<evidence type="ECO:0000256" key="1">
    <source>
        <dbReference type="SAM" id="MobiDB-lite"/>
    </source>
</evidence>
<dbReference type="Proteomes" id="UP000663891">
    <property type="component" value="Unassembled WGS sequence"/>
</dbReference>
<evidence type="ECO:0000313" key="3">
    <source>
        <dbReference type="Proteomes" id="UP000663891"/>
    </source>
</evidence>
<organism evidence="2 3">
    <name type="scientific">Adineta steineri</name>
    <dbReference type="NCBI Taxonomy" id="433720"/>
    <lineage>
        <taxon>Eukaryota</taxon>
        <taxon>Metazoa</taxon>
        <taxon>Spiralia</taxon>
        <taxon>Gnathifera</taxon>
        <taxon>Rotifera</taxon>
        <taxon>Eurotatoria</taxon>
        <taxon>Bdelloidea</taxon>
        <taxon>Adinetida</taxon>
        <taxon>Adinetidae</taxon>
        <taxon>Adineta</taxon>
    </lineage>
</organism>
<feature type="region of interest" description="Disordered" evidence="1">
    <location>
        <begin position="91"/>
        <end position="150"/>
    </location>
</feature>
<feature type="compositionally biased region" description="Polar residues" evidence="1">
    <location>
        <begin position="91"/>
        <end position="107"/>
    </location>
</feature>
<name>A0A815UXJ8_9BILA</name>
<proteinExistence type="predicted"/>
<gene>
    <name evidence="2" type="ORF">VCS650_LOCUS43234</name>
</gene>
<feature type="compositionally biased region" description="Low complexity" evidence="1">
    <location>
        <begin position="136"/>
        <end position="150"/>
    </location>
</feature>
<comment type="caution">
    <text evidence="2">The sequence shown here is derived from an EMBL/GenBank/DDBJ whole genome shotgun (WGS) entry which is preliminary data.</text>
</comment>
<evidence type="ECO:0000313" key="2">
    <source>
        <dbReference type="EMBL" id="CAF1520064.1"/>
    </source>
</evidence>
<dbReference type="AlphaFoldDB" id="A0A815UXJ8"/>
<dbReference type="EMBL" id="CAJNON010003018">
    <property type="protein sequence ID" value="CAF1520064.1"/>
    <property type="molecule type" value="Genomic_DNA"/>
</dbReference>
<accession>A0A815UXJ8</accession>
<protein>
    <submittedName>
        <fullName evidence="2">Uncharacterized protein</fullName>
    </submittedName>
</protein>
<dbReference type="OrthoDB" id="10611867at2759"/>
<sequence length="150" mass="17028">MSLYNVFTIKFAKNNHTSHLLYGVFFQTGDERGKNLRIILNSWHFIFEDRIKYSQIQATNVIDSVNMPSTSNLQVHSTSATTTEIIQSSIILNNKENQSPTSPQSIPLTIDEQEEQQPPDDPLMQEHEPEQVNVAIERPSISSISSRIEA</sequence>
<reference evidence="2" key="1">
    <citation type="submission" date="2021-02" db="EMBL/GenBank/DDBJ databases">
        <authorList>
            <person name="Nowell W R."/>
        </authorList>
    </citation>
    <scope>NUCLEOTIDE SEQUENCE</scope>
</reference>